<dbReference type="CDD" id="cd00167">
    <property type="entry name" value="SANT"/>
    <property type="match status" value="2"/>
</dbReference>
<feature type="region of interest" description="Disordered" evidence="7">
    <location>
        <begin position="298"/>
        <end position="327"/>
    </location>
</feature>
<dbReference type="Gene3D" id="1.10.10.60">
    <property type="entry name" value="Homeodomain-like"/>
    <property type="match status" value="2"/>
</dbReference>
<dbReference type="GO" id="GO:0003677">
    <property type="term" value="F:DNA binding"/>
    <property type="evidence" value="ECO:0007669"/>
    <property type="project" value="UniProtKB-KW"/>
</dbReference>
<dbReference type="InParanoid" id="A0A6I9QHC1"/>
<dbReference type="AlphaFoldDB" id="A0A6I9QHC1"/>
<keyword evidence="3" id="KW-0805">Transcription regulation</keyword>
<evidence type="ECO:0000256" key="1">
    <source>
        <dbReference type="ARBA" id="ARBA00004123"/>
    </source>
</evidence>
<dbReference type="PROSITE" id="PS50090">
    <property type="entry name" value="MYB_LIKE"/>
    <property type="match status" value="2"/>
</dbReference>
<keyword evidence="4" id="KW-0238">DNA-binding</keyword>
<dbReference type="Proteomes" id="UP000504607">
    <property type="component" value="Unplaced"/>
</dbReference>
<name>A0A6I9QHC1_ELAGV</name>
<evidence type="ECO:0000256" key="2">
    <source>
        <dbReference type="ARBA" id="ARBA00022737"/>
    </source>
</evidence>
<dbReference type="InterPro" id="IPR017930">
    <property type="entry name" value="Myb_dom"/>
</dbReference>
<dbReference type="SUPFAM" id="SSF46689">
    <property type="entry name" value="Homeodomain-like"/>
    <property type="match status" value="1"/>
</dbReference>
<organism evidence="10 11">
    <name type="scientific">Elaeis guineensis var. tenera</name>
    <name type="common">Oil palm</name>
    <dbReference type="NCBI Taxonomy" id="51953"/>
    <lineage>
        <taxon>Eukaryota</taxon>
        <taxon>Viridiplantae</taxon>
        <taxon>Streptophyta</taxon>
        <taxon>Embryophyta</taxon>
        <taxon>Tracheophyta</taxon>
        <taxon>Spermatophyta</taxon>
        <taxon>Magnoliopsida</taxon>
        <taxon>Liliopsida</taxon>
        <taxon>Arecaceae</taxon>
        <taxon>Arecoideae</taxon>
        <taxon>Cocoseae</taxon>
        <taxon>Elaeidinae</taxon>
        <taxon>Elaeis</taxon>
    </lineage>
</organism>
<dbReference type="InterPro" id="IPR009057">
    <property type="entry name" value="Homeodomain-like_sf"/>
</dbReference>
<keyword evidence="2" id="KW-0677">Repeat</keyword>
<keyword evidence="6" id="KW-0539">Nucleus</keyword>
<dbReference type="InterPro" id="IPR001005">
    <property type="entry name" value="SANT/Myb"/>
</dbReference>
<evidence type="ECO:0000313" key="10">
    <source>
        <dbReference type="Proteomes" id="UP000504607"/>
    </source>
</evidence>
<dbReference type="SMART" id="SM00717">
    <property type="entry name" value="SANT"/>
    <property type="match status" value="2"/>
</dbReference>
<feature type="domain" description="HTH myb-type" evidence="9">
    <location>
        <begin position="9"/>
        <end position="61"/>
    </location>
</feature>
<reference evidence="11" key="1">
    <citation type="submission" date="2025-08" db="UniProtKB">
        <authorList>
            <consortium name="RefSeq"/>
        </authorList>
    </citation>
    <scope>IDENTIFICATION</scope>
</reference>
<evidence type="ECO:0000256" key="4">
    <source>
        <dbReference type="ARBA" id="ARBA00023125"/>
    </source>
</evidence>
<dbReference type="OrthoDB" id="2143914at2759"/>
<dbReference type="FunFam" id="1.10.10.60:FF:000001">
    <property type="entry name" value="MYB-related transcription factor"/>
    <property type="match status" value="1"/>
</dbReference>
<dbReference type="InterPro" id="IPR015495">
    <property type="entry name" value="Myb_TF_plants"/>
</dbReference>
<evidence type="ECO:0000256" key="5">
    <source>
        <dbReference type="ARBA" id="ARBA00023163"/>
    </source>
</evidence>
<sequence length="358" mass="39703">MGRSPCCDRDGVKKGPWTPEEDNKLVDYIQMHGHGNWKNLPQNAGLNRCGKSCRLRWTNYLRPDIKRGKFSEDEERLIIHLHSVLGNKWSMIATRLPGRTDNEIKNYWNTHLRKKLLLMGIDPVTHRPKTGLDLLAILPRLLSAAKNLGNLTTPLDNVLRLQADAANLARFQILQSLTQLMNTSPPLDTDTSSLMASASLQNYQFSDLLQMNRQLQGLMNGSLGLPQNQIPMTSGLPGLQIPQLTNSFQAHPESSSILKEQEMVAQFNGSCSSTEHAMLSNGQSTCPVFNSSAIPTAHSTPSLVSTSPEHASTAQMQDPINSNASTPFEDWEGLNLDGLDNDLSWKDILDHISWSNSS</sequence>
<evidence type="ECO:0000313" key="11">
    <source>
        <dbReference type="RefSeq" id="XP_010908498.2"/>
    </source>
</evidence>
<feature type="compositionally biased region" description="Polar residues" evidence="7">
    <location>
        <begin position="298"/>
        <end position="326"/>
    </location>
</feature>
<dbReference type="PANTHER" id="PTHR47994">
    <property type="entry name" value="F14D16.11-RELATED"/>
    <property type="match status" value="1"/>
</dbReference>
<comment type="subcellular location">
    <subcellularLocation>
        <location evidence="1">Nucleus</location>
    </subcellularLocation>
</comment>
<dbReference type="RefSeq" id="XP_010908498.2">
    <property type="nucleotide sequence ID" value="XM_010910196.3"/>
</dbReference>
<evidence type="ECO:0000256" key="7">
    <source>
        <dbReference type="SAM" id="MobiDB-lite"/>
    </source>
</evidence>
<accession>A0A6I9QHC1</accession>
<feature type="domain" description="HTH myb-type" evidence="9">
    <location>
        <begin position="62"/>
        <end position="116"/>
    </location>
</feature>
<evidence type="ECO:0000256" key="3">
    <source>
        <dbReference type="ARBA" id="ARBA00023015"/>
    </source>
</evidence>
<evidence type="ECO:0000259" key="9">
    <source>
        <dbReference type="PROSITE" id="PS51294"/>
    </source>
</evidence>
<protein>
    <submittedName>
        <fullName evidence="11">Transcription factor MYB41</fullName>
    </submittedName>
</protein>
<evidence type="ECO:0000259" key="8">
    <source>
        <dbReference type="PROSITE" id="PS50090"/>
    </source>
</evidence>
<feature type="domain" description="Myb-like" evidence="8">
    <location>
        <begin position="62"/>
        <end position="112"/>
    </location>
</feature>
<dbReference type="PROSITE" id="PS51294">
    <property type="entry name" value="HTH_MYB"/>
    <property type="match status" value="2"/>
</dbReference>
<feature type="domain" description="Myb-like" evidence="8">
    <location>
        <begin position="9"/>
        <end position="61"/>
    </location>
</feature>
<dbReference type="Pfam" id="PF00249">
    <property type="entry name" value="Myb_DNA-binding"/>
    <property type="match status" value="2"/>
</dbReference>
<evidence type="ECO:0000256" key="6">
    <source>
        <dbReference type="ARBA" id="ARBA00023242"/>
    </source>
</evidence>
<keyword evidence="5" id="KW-0804">Transcription</keyword>
<proteinExistence type="predicted"/>
<gene>
    <name evidence="11" type="primary">LOC105034876</name>
</gene>
<dbReference type="PANTHER" id="PTHR47994:SF5">
    <property type="entry name" value="F14D16.11-RELATED"/>
    <property type="match status" value="1"/>
</dbReference>
<dbReference type="GO" id="GO:0005634">
    <property type="term" value="C:nucleus"/>
    <property type="evidence" value="ECO:0007669"/>
    <property type="project" value="UniProtKB-SubCell"/>
</dbReference>
<dbReference type="FunFam" id="1.10.10.60:FF:000349">
    <property type="entry name" value="Transcription factor MYB39"/>
    <property type="match status" value="1"/>
</dbReference>
<keyword evidence="10" id="KW-1185">Reference proteome</keyword>